<reference evidence="1 2" key="1">
    <citation type="submission" date="2018-04" db="EMBL/GenBank/DDBJ databases">
        <title>Denitrifier Microvirgula.</title>
        <authorList>
            <person name="Anderson E."/>
            <person name="Jang J."/>
            <person name="Ishii S."/>
        </authorList>
    </citation>
    <scope>NUCLEOTIDE SEQUENCE [LARGE SCALE GENOMIC DNA]</scope>
    <source>
        <strain evidence="1 2">BE2.4</strain>
    </source>
</reference>
<evidence type="ECO:0000313" key="1">
    <source>
        <dbReference type="EMBL" id="AVY94948.1"/>
    </source>
</evidence>
<sequence length="270" mass="29686">MSDSSVSDLLSARRADLSAVTAALTGRRPVSPCRWQAQDAFVKKAMPPRWRDRCFPLYAPWLRRKLAPGVPFVPRVYPAGLPVEAVRLAALHAAGCRVPEILAVDRDAFVMSDAGWTLEDELNPRDDPAACLRWLTLAVSDLTDFHAAGHWHGGAQARNLTLGPEGRLGRIDFETDYDRYLPLPLLQGFDVLLFLSSVTRYVSDDDFDTLSTLCVSRSGAAVRAVLSRALPLVGWLARSSLLARTAPKEARRVRAMARTLAACRADIGHD</sequence>
<protein>
    <recommendedName>
        <fullName evidence="3">Serine/threonine protein phosphatase</fullName>
    </recommendedName>
</protein>
<proteinExistence type="predicted"/>
<dbReference type="STRING" id="1122240.GCA_000620105_01578"/>
<dbReference type="Proteomes" id="UP000244173">
    <property type="component" value="Chromosome"/>
</dbReference>
<dbReference type="SUPFAM" id="SSF56112">
    <property type="entry name" value="Protein kinase-like (PK-like)"/>
    <property type="match status" value="1"/>
</dbReference>
<keyword evidence="2" id="KW-1185">Reference proteome</keyword>
<dbReference type="AlphaFoldDB" id="A0A2S0PC36"/>
<dbReference type="KEGG" id="maer:DAI18_13535"/>
<dbReference type="InterPro" id="IPR011009">
    <property type="entry name" value="Kinase-like_dom_sf"/>
</dbReference>
<dbReference type="RefSeq" id="WP_107889680.1">
    <property type="nucleotide sequence ID" value="NZ_CP028519.1"/>
</dbReference>
<dbReference type="EMBL" id="CP028519">
    <property type="protein sequence ID" value="AVY94948.1"/>
    <property type="molecule type" value="Genomic_DNA"/>
</dbReference>
<dbReference type="OrthoDB" id="8028712at2"/>
<evidence type="ECO:0000313" key="2">
    <source>
        <dbReference type="Proteomes" id="UP000244173"/>
    </source>
</evidence>
<accession>A0A2S0PC36</accession>
<organism evidence="1 2">
    <name type="scientific">Microvirgula aerodenitrificans</name>
    <dbReference type="NCBI Taxonomy" id="57480"/>
    <lineage>
        <taxon>Bacteria</taxon>
        <taxon>Pseudomonadati</taxon>
        <taxon>Pseudomonadota</taxon>
        <taxon>Betaproteobacteria</taxon>
        <taxon>Neisseriales</taxon>
        <taxon>Aquaspirillaceae</taxon>
        <taxon>Microvirgula</taxon>
    </lineage>
</organism>
<gene>
    <name evidence="1" type="ORF">DAI18_13535</name>
</gene>
<evidence type="ECO:0008006" key="3">
    <source>
        <dbReference type="Google" id="ProtNLM"/>
    </source>
</evidence>
<name>A0A2S0PC36_9NEIS</name>